<accession>H5X2L4</accession>
<feature type="transmembrane region" description="Helical" evidence="2">
    <location>
        <begin position="61"/>
        <end position="84"/>
    </location>
</feature>
<dbReference type="STRING" id="882083.SacmaDRAFT_2712"/>
<dbReference type="GO" id="GO:0046475">
    <property type="term" value="P:glycerophospholipid catabolic process"/>
    <property type="evidence" value="ECO:0007669"/>
    <property type="project" value="TreeGrafter"/>
</dbReference>
<dbReference type="PROSITE" id="PS51257">
    <property type="entry name" value="PROKAR_LIPOPROTEIN"/>
    <property type="match status" value="1"/>
</dbReference>
<protein>
    <recommendedName>
        <fullName evidence="5">Patatin-like phospholipase</fullName>
    </recommendedName>
</protein>
<dbReference type="eggNOG" id="COG1752">
    <property type="taxonomic scope" value="Bacteria"/>
</dbReference>
<feature type="compositionally biased region" description="Low complexity" evidence="1">
    <location>
        <begin position="188"/>
        <end position="202"/>
    </location>
</feature>
<dbReference type="OrthoDB" id="100544at2"/>
<dbReference type="Proteomes" id="UP000004926">
    <property type="component" value="Chromosome"/>
</dbReference>
<feature type="transmembrane region" description="Helical" evidence="2">
    <location>
        <begin position="96"/>
        <end position="117"/>
    </location>
</feature>
<dbReference type="PANTHER" id="PTHR10728:SF40">
    <property type="entry name" value="PATATIN FAMILY PROTEIN"/>
    <property type="match status" value="1"/>
</dbReference>
<feature type="transmembrane region" description="Helical" evidence="2">
    <location>
        <begin position="375"/>
        <end position="394"/>
    </location>
</feature>
<dbReference type="GO" id="GO:0004623">
    <property type="term" value="F:phospholipase A2 activity"/>
    <property type="evidence" value="ECO:0007669"/>
    <property type="project" value="TreeGrafter"/>
</dbReference>
<gene>
    <name evidence="3" type="ORF">SacmaDRAFT_2712</name>
</gene>
<keyword evidence="2" id="KW-1133">Transmembrane helix</keyword>
<feature type="transmembrane region" description="Helical" evidence="2">
    <location>
        <begin position="499"/>
        <end position="525"/>
    </location>
</feature>
<evidence type="ECO:0000313" key="4">
    <source>
        <dbReference type="Proteomes" id="UP000004926"/>
    </source>
</evidence>
<feature type="transmembrane region" description="Helical" evidence="2">
    <location>
        <begin position="333"/>
        <end position="355"/>
    </location>
</feature>
<evidence type="ECO:0000256" key="1">
    <source>
        <dbReference type="SAM" id="MobiDB-lite"/>
    </source>
</evidence>
<dbReference type="InterPro" id="IPR016035">
    <property type="entry name" value="Acyl_Trfase/lysoPLipase"/>
</dbReference>
<dbReference type="Gene3D" id="3.40.1090.10">
    <property type="entry name" value="Cytosolic phospholipase A2 catalytic domain"/>
    <property type="match status" value="1"/>
</dbReference>
<dbReference type="AlphaFoldDB" id="H5X2L4"/>
<dbReference type="EMBL" id="CM001439">
    <property type="protein sequence ID" value="EHR50953.1"/>
    <property type="molecule type" value="Genomic_DNA"/>
</dbReference>
<dbReference type="HOGENOM" id="CLU_010664_0_0_11"/>
<evidence type="ECO:0000256" key="2">
    <source>
        <dbReference type="SAM" id="Phobius"/>
    </source>
</evidence>
<keyword evidence="2" id="KW-0472">Membrane</keyword>
<organism evidence="3 4">
    <name type="scientific">Saccharomonospora marina XMU15</name>
    <dbReference type="NCBI Taxonomy" id="882083"/>
    <lineage>
        <taxon>Bacteria</taxon>
        <taxon>Bacillati</taxon>
        <taxon>Actinomycetota</taxon>
        <taxon>Actinomycetes</taxon>
        <taxon>Pseudonocardiales</taxon>
        <taxon>Pseudonocardiaceae</taxon>
        <taxon>Saccharomonospora</taxon>
    </lineage>
</organism>
<feature type="transmembrane region" description="Helical" evidence="2">
    <location>
        <begin position="531"/>
        <end position="556"/>
    </location>
</feature>
<feature type="region of interest" description="Disordered" evidence="1">
    <location>
        <begin position="918"/>
        <end position="942"/>
    </location>
</feature>
<dbReference type="GO" id="GO:0005829">
    <property type="term" value="C:cytosol"/>
    <property type="evidence" value="ECO:0007669"/>
    <property type="project" value="TreeGrafter"/>
</dbReference>
<reference evidence="3 4" key="1">
    <citation type="journal article" date="2012" name="Stand. Genomic Sci.">
        <title>Genome sequence of the ocean sediment bacterium Saccharomonospora marina type strain (XMU15(T)).</title>
        <authorList>
            <person name="Klenk H.P."/>
            <person name="Lu M."/>
            <person name="Lucas S."/>
            <person name="Lapidus A."/>
            <person name="Copeland A."/>
            <person name="Pitluck S."/>
            <person name="Goodwin L.A."/>
            <person name="Han C."/>
            <person name="Tapia R."/>
            <person name="Brambilla E.M."/>
            <person name="Potter G."/>
            <person name="Land M."/>
            <person name="Ivanova N."/>
            <person name="Rohde M."/>
            <person name="Goker M."/>
            <person name="Detter J.C."/>
            <person name="Li W.J."/>
            <person name="Kyrpides N.C."/>
            <person name="Woyke T."/>
        </authorList>
    </citation>
    <scope>NUCLEOTIDE SEQUENCE [LARGE SCALE GENOMIC DNA]</scope>
    <source>
        <strain evidence="3 4">XMU15</strain>
    </source>
</reference>
<feature type="transmembrane region" description="Helical" evidence="2">
    <location>
        <begin position="414"/>
        <end position="434"/>
    </location>
</feature>
<feature type="region of interest" description="Disordered" evidence="1">
    <location>
        <begin position="168"/>
        <end position="203"/>
    </location>
</feature>
<evidence type="ECO:0008006" key="5">
    <source>
        <dbReference type="Google" id="ProtNLM"/>
    </source>
</evidence>
<keyword evidence="4" id="KW-1185">Reference proteome</keyword>
<dbReference type="PANTHER" id="PTHR10728">
    <property type="entry name" value="CYTOSOLIC PHOSPHOLIPASE A2"/>
    <property type="match status" value="1"/>
</dbReference>
<sequence length="942" mass="98272">MPSSARADVPSRRAAAAFALTAMTLTGLGCWLVGTSALVTVEFGAEGRTGPLPQGTATAAAWGFAPAACYGAGLWLGTAAARWVWRTPAAGRAVRLARTATVVAIAAHFAQTLTLLAATGSHQVAPWSLELVTATAVLKYGALLPAAVVAVSGAAVLLWRSATHPGPELARRAAHQPRTVPPSPLAETDPPSATDSPTTGAARWRNAYTVPGVRPDLVRQRWARGEHTTGICLSGGGIRAACVALGALQSLRAQLLDARYLVSVSGGGYTAGALQQALTDAGRPGVAGTVVRDPASAFTEGSAELHHIRRNSSYLANTPGELLGALGRVGRGLLLSLTVLFGPAVVLGVLAGLLYARVPVTALRLDPLSLPVPRAGAVAAVAALAAAAFLLALFSHGEEARRGRSARYAAELTALAVVVSVLVFVVPLLVWGSAWLLDHTGSAVDVGGSVGAVLLTYLAAVAAMSWRHRAVLGRQLSGLLRRRKGGVPAALPNGLTQRLLVVVTTGLLAVLWLLMFGGAATASLAADDSSALVSAAAVAAAVLLLGGVFDVTSLSLHPFYRRRLARAFAVRVVRRHVDDQVVAVPYDPAERTGLSAYGKVTPNLRFPEVIFAASANLKGQSRTPPGLGAVSYTMSAEWTGGPDVGWVRTCDLERVVTGRFRRDLTVQGAVAVSGAAFASAMGRASRWFQVLLAVSGARLGAWLPNPGFVCRSWQAAARGDWAHAWLPRARRLPYLLREVFGVHSHEDRLLHVTDGGHYDNLGLVELLRRRCTRIYCVDASNDTPPTATTLAQALTLAAQELGVRVELDEPWRAEPGSAGGDGIGSIAGGSALAARLAANPVITGTIHYPPESGLGGNVTGRLVVARAVLWPELPYPLLSYAAQHPEFPHDSTGDQWFDHGQFSAYTELGRHIGALAGQAMSQRPEDTAVTTEVPPQQPSPAP</sequence>
<name>H5X2L4_9PSEU</name>
<feature type="transmembrane region" description="Helical" evidence="2">
    <location>
        <begin position="137"/>
        <end position="159"/>
    </location>
</feature>
<proteinExistence type="predicted"/>
<keyword evidence="2" id="KW-0812">Transmembrane</keyword>
<dbReference type="SUPFAM" id="SSF52151">
    <property type="entry name" value="FabD/lysophospholipase-like"/>
    <property type="match status" value="2"/>
</dbReference>
<evidence type="ECO:0000313" key="3">
    <source>
        <dbReference type="EMBL" id="EHR50953.1"/>
    </source>
</evidence>
<feature type="transmembrane region" description="Helical" evidence="2">
    <location>
        <begin position="446"/>
        <end position="466"/>
    </location>
</feature>